<evidence type="ECO:0000256" key="1">
    <source>
        <dbReference type="SAM" id="MobiDB-lite"/>
    </source>
</evidence>
<comment type="caution">
    <text evidence="2">The sequence shown here is derived from an EMBL/GenBank/DDBJ whole genome shotgun (WGS) entry which is preliminary data.</text>
</comment>
<dbReference type="AlphaFoldDB" id="A0A561WPR4"/>
<organism evidence="2 3">
    <name type="scientific">Actinoplanes teichomyceticus</name>
    <dbReference type="NCBI Taxonomy" id="1867"/>
    <lineage>
        <taxon>Bacteria</taxon>
        <taxon>Bacillati</taxon>
        <taxon>Actinomycetota</taxon>
        <taxon>Actinomycetes</taxon>
        <taxon>Micromonosporales</taxon>
        <taxon>Micromonosporaceae</taxon>
        <taxon>Actinoplanes</taxon>
    </lineage>
</organism>
<gene>
    <name evidence="2" type="ORF">FHX34_101823</name>
</gene>
<keyword evidence="3" id="KW-1185">Reference proteome</keyword>
<protein>
    <submittedName>
        <fullName evidence="2">Uncharacterized protein</fullName>
    </submittedName>
</protein>
<dbReference type="OrthoDB" id="3402529at2"/>
<dbReference type="EMBL" id="VIWY01000001">
    <property type="protein sequence ID" value="TWG25851.1"/>
    <property type="molecule type" value="Genomic_DNA"/>
</dbReference>
<name>A0A561WPR4_ACTTI</name>
<dbReference type="RefSeq" id="WP_122981306.1">
    <property type="nucleotide sequence ID" value="NZ_BOMX01000015.1"/>
</dbReference>
<evidence type="ECO:0000313" key="3">
    <source>
        <dbReference type="Proteomes" id="UP000320239"/>
    </source>
</evidence>
<sequence>MTTVPNPPQEHDQPNEFGFAGDPTGPEPAAHLTEGEGERIAVPSDDLTGAITGAIEDATDNDRD</sequence>
<dbReference type="Proteomes" id="UP000320239">
    <property type="component" value="Unassembled WGS sequence"/>
</dbReference>
<accession>A0A561WPR4</accession>
<feature type="region of interest" description="Disordered" evidence="1">
    <location>
        <begin position="1"/>
        <end position="64"/>
    </location>
</feature>
<evidence type="ECO:0000313" key="2">
    <source>
        <dbReference type="EMBL" id="TWG25851.1"/>
    </source>
</evidence>
<reference evidence="2 3" key="1">
    <citation type="submission" date="2019-06" db="EMBL/GenBank/DDBJ databases">
        <title>Sequencing the genomes of 1000 actinobacteria strains.</title>
        <authorList>
            <person name="Klenk H.-P."/>
        </authorList>
    </citation>
    <scope>NUCLEOTIDE SEQUENCE [LARGE SCALE GENOMIC DNA]</scope>
    <source>
        <strain evidence="2 3">DSM 43866</strain>
    </source>
</reference>
<proteinExistence type="predicted"/>